<proteinExistence type="predicted"/>
<dbReference type="Gene3D" id="3.50.50.60">
    <property type="entry name" value="FAD/NAD(P)-binding domain"/>
    <property type="match status" value="1"/>
</dbReference>
<dbReference type="InterPro" id="IPR036188">
    <property type="entry name" value="FAD/NAD-bd_sf"/>
</dbReference>
<dbReference type="GO" id="GO:0004497">
    <property type="term" value="F:monooxygenase activity"/>
    <property type="evidence" value="ECO:0007669"/>
    <property type="project" value="UniProtKB-KW"/>
</dbReference>
<sequence>MLIVGAGPHGLTAACYLLAADPALAGRIAVADPRPWLAAWQAQFARLELTALRSACVHHPDPQPYAMLHWAQARGRSPELTGTVGTPTAGLFADFCRWLVLRHGLAAARVPASVTGLHPRDDGRIDVVLGARRLRAGSVVLATGGASVCEPAPAGDAGQIGRHSETVQPAEVRAGQVVVVVGAGLTAGHLALRAAARGARVHLVVRAPLRARTMDVEAGWLGADLLRFAALPASARAQEVRRARPGTVPAGVRHALLSDPRIDVHLGAVTDATACGRVRLDDGREVAADHLWWATGYSYAVDGDPLTAALAAEVPVATVAGLPLLGTDLAWGATRVHLSGGLAALQIGPAARGLAGARMAAERYAEAITGVEPPRRQYPTPSSSPDHRRLR</sequence>
<feature type="region of interest" description="Disordered" evidence="1">
    <location>
        <begin position="370"/>
        <end position="391"/>
    </location>
</feature>
<dbReference type="PANTHER" id="PTHR38663">
    <property type="match status" value="1"/>
</dbReference>
<reference evidence="3 4" key="1">
    <citation type="submission" date="2019-06" db="EMBL/GenBank/DDBJ databases">
        <title>Sequencing the genomes of 1000 actinobacteria strains.</title>
        <authorList>
            <person name="Klenk H.-P."/>
        </authorList>
    </citation>
    <scope>NUCLEOTIDE SEQUENCE [LARGE SCALE GENOMIC DNA]</scope>
    <source>
        <strain evidence="3 4">DSM 46837</strain>
    </source>
</reference>
<evidence type="ECO:0000313" key="3">
    <source>
        <dbReference type="EMBL" id="TQN43685.1"/>
    </source>
</evidence>
<dbReference type="EMBL" id="VFQE01000001">
    <property type="protein sequence ID" value="TQN43685.1"/>
    <property type="molecule type" value="Genomic_DNA"/>
</dbReference>
<evidence type="ECO:0000313" key="4">
    <source>
        <dbReference type="Proteomes" id="UP000319865"/>
    </source>
</evidence>
<accession>A0A543PHY4</accession>
<name>A0A543PHY4_9ACTN</name>
<dbReference type="PANTHER" id="PTHR38663:SF1">
    <property type="entry name" value="L-ORNITHINE N(5)-MONOOXYGENASE"/>
    <property type="match status" value="1"/>
</dbReference>
<dbReference type="Pfam" id="PF13454">
    <property type="entry name" value="NAD_binding_9"/>
    <property type="match status" value="1"/>
</dbReference>
<feature type="domain" description="FAD-dependent urate hydroxylase HpyO/Asp monooxygenase CreE-like FAD/NAD(P)-binding" evidence="2">
    <location>
        <begin position="3"/>
        <end position="144"/>
    </location>
</feature>
<dbReference type="AlphaFoldDB" id="A0A543PHY4"/>
<gene>
    <name evidence="3" type="ORF">FHU33_3146</name>
</gene>
<dbReference type="Proteomes" id="UP000319865">
    <property type="component" value="Unassembled WGS sequence"/>
</dbReference>
<keyword evidence="3" id="KW-0503">Monooxygenase</keyword>
<dbReference type="InterPro" id="IPR038732">
    <property type="entry name" value="HpyO/CreE_NAD-binding"/>
</dbReference>
<dbReference type="RefSeq" id="WP_170182475.1">
    <property type="nucleotide sequence ID" value="NZ_VFQE01000001.1"/>
</dbReference>
<protein>
    <submittedName>
        <fullName evidence="3">NADPH-dependent L-lysine 6-monooxygenase-like protein</fullName>
    </submittedName>
</protein>
<organism evidence="3 4">
    <name type="scientific">Blastococcus colisei</name>
    <dbReference type="NCBI Taxonomy" id="1564162"/>
    <lineage>
        <taxon>Bacteria</taxon>
        <taxon>Bacillati</taxon>
        <taxon>Actinomycetota</taxon>
        <taxon>Actinomycetes</taxon>
        <taxon>Geodermatophilales</taxon>
        <taxon>Geodermatophilaceae</taxon>
        <taxon>Blastococcus</taxon>
    </lineage>
</organism>
<comment type="caution">
    <text evidence="3">The sequence shown here is derived from an EMBL/GenBank/DDBJ whole genome shotgun (WGS) entry which is preliminary data.</text>
</comment>
<keyword evidence="4" id="KW-1185">Reference proteome</keyword>
<dbReference type="SUPFAM" id="SSF51905">
    <property type="entry name" value="FAD/NAD(P)-binding domain"/>
    <property type="match status" value="1"/>
</dbReference>
<dbReference type="PRINTS" id="PR00368">
    <property type="entry name" value="FADPNR"/>
</dbReference>
<evidence type="ECO:0000259" key="2">
    <source>
        <dbReference type="Pfam" id="PF13454"/>
    </source>
</evidence>
<keyword evidence="3" id="KW-0560">Oxidoreductase</keyword>
<evidence type="ECO:0000256" key="1">
    <source>
        <dbReference type="SAM" id="MobiDB-lite"/>
    </source>
</evidence>